<reference evidence="1 2" key="1">
    <citation type="submission" date="2019-05" db="EMBL/GenBank/DDBJ databases">
        <title>OXA-830, a novel chromosomally encoded expanded-spectrum class D beta-lactamase in Aeromonas simiae.</title>
        <authorList>
            <person name="Zhou W."/>
            <person name="Chen Q."/>
        </authorList>
    </citation>
    <scope>NUCLEOTIDE SEQUENCE [LARGE SCALE GENOMIC DNA]</scope>
    <source>
        <strain evidence="1 2">A6</strain>
    </source>
</reference>
<organism evidence="1 2">
    <name type="scientific">Aeromonas simiae</name>
    <dbReference type="NCBI Taxonomy" id="218936"/>
    <lineage>
        <taxon>Bacteria</taxon>
        <taxon>Pseudomonadati</taxon>
        <taxon>Pseudomonadota</taxon>
        <taxon>Gammaproteobacteria</taxon>
        <taxon>Aeromonadales</taxon>
        <taxon>Aeromonadaceae</taxon>
        <taxon>Aeromonas</taxon>
    </lineage>
</organism>
<dbReference type="Proteomes" id="UP000594034">
    <property type="component" value="Chromosome"/>
</dbReference>
<dbReference type="RefSeq" id="WP_193003515.1">
    <property type="nucleotide sequence ID" value="NZ_CP040449.1"/>
</dbReference>
<keyword evidence="2" id="KW-1185">Reference proteome</keyword>
<evidence type="ECO:0000313" key="2">
    <source>
        <dbReference type="Proteomes" id="UP000594034"/>
    </source>
</evidence>
<evidence type="ECO:0000313" key="1">
    <source>
        <dbReference type="EMBL" id="QFI53990.1"/>
    </source>
</evidence>
<protein>
    <submittedName>
        <fullName evidence="1">Uncharacterized protein</fullName>
    </submittedName>
</protein>
<name>A0A5J6WT60_9GAMM</name>
<sequence>MDDEITGPLKHNGNRFPLFSVCFVIEIAQGKGLTMISVRRIGKIGAETEAAGLFPRKEAKWTHHRRGASEDVRDE</sequence>
<proteinExistence type="predicted"/>
<accession>A0A5J6WT60</accession>
<dbReference type="AlphaFoldDB" id="A0A5J6WT60"/>
<gene>
    <name evidence="1" type="ORF">FE240_04350</name>
</gene>
<dbReference type="EMBL" id="CP040449">
    <property type="protein sequence ID" value="QFI53990.1"/>
    <property type="molecule type" value="Genomic_DNA"/>
</dbReference>
<dbReference type="KEGG" id="asim:FE240_04350"/>